<dbReference type="InterPro" id="IPR016181">
    <property type="entry name" value="Acyl_CoA_acyltransferase"/>
</dbReference>
<protein>
    <recommendedName>
        <fullName evidence="1">N-acetyltransferase domain-containing protein</fullName>
    </recommendedName>
</protein>
<dbReference type="CDD" id="cd04301">
    <property type="entry name" value="NAT_SF"/>
    <property type="match status" value="1"/>
</dbReference>
<evidence type="ECO:0000313" key="3">
    <source>
        <dbReference type="Proteomes" id="UP000636960"/>
    </source>
</evidence>
<evidence type="ECO:0000259" key="1">
    <source>
        <dbReference type="PROSITE" id="PS51186"/>
    </source>
</evidence>
<reference evidence="2" key="1">
    <citation type="submission" date="2021-01" db="EMBL/GenBank/DDBJ databases">
        <title>Whole genome shotgun sequence of Actinoplanes rishiriensis NBRC 108556.</title>
        <authorList>
            <person name="Komaki H."/>
            <person name="Tamura T."/>
        </authorList>
    </citation>
    <scope>NUCLEOTIDE SEQUENCE</scope>
    <source>
        <strain evidence="2">NBRC 108556</strain>
    </source>
</reference>
<dbReference type="Gene3D" id="3.40.630.30">
    <property type="match status" value="1"/>
</dbReference>
<name>A0A919JXB5_9ACTN</name>
<comment type="caution">
    <text evidence="2">The sequence shown here is derived from an EMBL/GenBank/DDBJ whole genome shotgun (WGS) entry which is preliminary data.</text>
</comment>
<accession>A0A919JXB5</accession>
<dbReference type="PROSITE" id="PS51186">
    <property type="entry name" value="GNAT"/>
    <property type="match status" value="1"/>
</dbReference>
<evidence type="ECO:0000313" key="2">
    <source>
        <dbReference type="EMBL" id="GIE96946.1"/>
    </source>
</evidence>
<dbReference type="RefSeq" id="WP_203783375.1">
    <property type="nucleotide sequence ID" value="NZ_BOMV01000053.1"/>
</dbReference>
<dbReference type="GO" id="GO:0016747">
    <property type="term" value="F:acyltransferase activity, transferring groups other than amino-acyl groups"/>
    <property type="evidence" value="ECO:0007669"/>
    <property type="project" value="InterPro"/>
</dbReference>
<dbReference type="AlphaFoldDB" id="A0A919JXB5"/>
<keyword evidence="3" id="KW-1185">Reference proteome</keyword>
<dbReference type="InterPro" id="IPR000182">
    <property type="entry name" value="GNAT_dom"/>
</dbReference>
<organism evidence="2 3">
    <name type="scientific">Paractinoplanes rishiriensis</name>
    <dbReference type="NCBI Taxonomy" id="1050105"/>
    <lineage>
        <taxon>Bacteria</taxon>
        <taxon>Bacillati</taxon>
        <taxon>Actinomycetota</taxon>
        <taxon>Actinomycetes</taxon>
        <taxon>Micromonosporales</taxon>
        <taxon>Micromonosporaceae</taxon>
        <taxon>Paractinoplanes</taxon>
    </lineage>
</organism>
<dbReference type="SUPFAM" id="SSF55729">
    <property type="entry name" value="Acyl-CoA N-acyltransferases (Nat)"/>
    <property type="match status" value="1"/>
</dbReference>
<gene>
    <name evidence="2" type="ORF">Ari01nite_44110</name>
</gene>
<proteinExistence type="predicted"/>
<dbReference type="Proteomes" id="UP000636960">
    <property type="component" value="Unassembled WGS sequence"/>
</dbReference>
<feature type="domain" description="N-acetyltransferase" evidence="1">
    <location>
        <begin position="178"/>
        <end position="307"/>
    </location>
</feature>
<dbReference type="EMBL" id="BOMV01000053">
    <property type="protein sequence ID" value="GIE96946.1"/>
    <property type="molecule type" value="Genomic_DNA"/>
</dbReference>
<dbReference type="Pfam" id="PF00583">
    <property type="entry name" value="Acetyltransf_1"/>
    <property type="match status" value="1"/>
</dbReference>
<sequence>MAQPDSDVFVRLERFYDALPRPYARVEEIGGLVLFVREGEGWPYYARPRIGADTPSAADITAVRRRQRELGLPEAFEWVHETSPDLLAVARSAGLEVLLAPLLTLDPAALVPDLPVTGATIHLLDPEASTYAQDLAASRTVAQLAFGSPHGSTPLEEAAALHPENTPILPEPSVSAALVTEVAGPAQRDAALAELSDALVQSFRERSASGAYRTAVATSPTEGILATGAVMRSGDVAEIAGVATLPAARGRGYASQLTATLAREALKDGVHLIFLSAGDDDVARLYSKVGFRRIGTACIAEPAPVPL</sequence>